<evidence type="ECO:0000313" key="1">
    <source>
        <dbReference type="EMBL" id="OAN50914.1"/>
    </source>
</evidence>
<protein>
    <submittedName>
        <fullName evidence="1">Uncharacterized protein</fullName>
    </submittedName>
</protein>
<comment type="caution">
    <text evidence="1">The sequence shown here is derived from an EMBL/GenBank/DDBJ whole genome shotgun (WGS) entry which is preliminary data.</text>
</comment>
<reference evidence="1 2" key="1">
    <citation type="submission" date="2016-04" db="EMBL/GenBank/DDBJ databases">
        <title>Draft genome sequence of freshwater magnetotactic bacteria Magnetospirillum marisnigri SP-1 and Magnetospirillum moscoviense BB-1.</title>
        <authorList>
            <person name="Koziaeva V."/>
            <person name="Dziuba M.V."/>
            <person name="Ivanov T.M."/>
            <person name="Kuznetsov B."/>
            <person name="Grouzdev D.S."/>
        </authorList>
    </citation>
    <scope>NUCLEOTIDE SEQUENCE [LARGE SCALE GENOMIC DNA]</scope>
    <source>
        <strain evidence="1 2">BB-1</strain>
    </source>
</reference>
<gene>
    <name evidence="1" type="ORF">A6A05_11520</name>
</gene>
<evidence type="ECO:0000313" key="2">
    <source>
        <dbReference type="Proteomes" id="UP000078543"/>
    </source>
</evidence>
<dbReference type="Proteomes" id="UP000078543">
    <property type="component" value="Unassembled WGS sequence"/>
</dbReference>
<organism evidence="1 2">
    <name type="scientific">Magnetospirillum moscoviense</name>
    <dbReference type="NCBI Taxonomy" id="1437059"/>
    <lineage>
        <taxon>Bacteria</taxon>
        <taxon>Pseudomonadati</taxon>
        <taxon>Pseudomonadota</taxon>
        <taxon>Alphaproteobacteria</taxon>
        <taxon>Rhodospirillales</taxon>
        <taxon>Rhodospirillaceae</taxon>
        <taxon>Magnetospirillum</taxon>
    </lineage>
</organism>
<keyword evidence="2" id="KW-1185">Reference proteome</keyword>
<dbReference type="RefSeq" id="WP_068499904.1">
    <property type="nucleotide sequence ID" value="NZ_LWQU01000134.1"/>
</dbReference>
<sequence length="65" mass="7858">MRFFIAESFDKTEVNHYFEADIPCRIGNRIRARSGRVYRVEDIGWRIDTFDHTPDVRVLLKREKD</sequence>
<dbReference type="AlphaFoldDB" id="A0A178MSL2"/>
<dbReference type="EMBL" id="LWQU01000134">
    <property type="protein sequence ID" value="OAN50914.1"/>
    <property type="molecule type" value="Genomic_DNA"/>
</dbReference>
<proteinExistence type="predicted"/>
<dbReference type="OrthoDB" id="7359902at2"/>
<accession>A0A178MSL2</accession>
<name>A0A178MSL2_9PROT</name>